<evidence type="ECO:0000313" key="2">
    <source>
        <dbReference type="EMBL" id="TVU11649.1"/>
    </source>
</evidence>
<dbReference type="PANTHER" id="PTHR31257:SF21">
    <property type="entry name" value="OS07G0683600 PROTEIN"/>
    <property type="match status" value="1"/>
</dbReference>
<organism evidence="2 3">
    <name type="scientific">Eragrostis curvula</name>
    <name type="common">weeping love grass</name>
    <dbReference type="NCBI Taxonomy" id="38414"/>
    <lineage>
        <taxon>Eukaryota</taxon>
        <taxon>Viridiplantae</taxon>
        <taxon>Streptophyta</taxon>
        <taxon>Embryophyta</taxon>
        <taxon>Tracheophyta</taxon>
        <taxon>Spermatophyta</taxon>
        <taxon>Magnoliopsida</taxon>
        <taxon>Liliopsida</taxon>
        <taxon>Poales</taxon>
        <taxon>Poaceae</taxon>
        <taxon>PACMAD clade</taxon>
        <taxon>Chloridoideae</taxon>
        <taxon>Eragrostideae</taxon>
        <taxon>Eragrostidinae</taxon>
        <taxon>Eragrostis</taxon>
    </lineage>
</organism>
<evidence type="ECO:0000313" key="3">
    <source>
        <dbReference type="Proteomes" id="UP000324897"/>
    </source>
</evidence>
<evidence type="ECO:0000259" key="1">
    <source>
        <dbReference type="PROSITE" id="PS50003"/>
    </source>
</evidence>
<dbReference type="PROSITE" id="PS50231">
    <property type="entry name" value="RICIN_B_LECTIN"/>
    <property type="match status" value="1"/>
</dbReference>
<dbReference type="OrthoDB" id="681784at2759"/>
<dbReference type="Proteomes" id="UP000324897">
    <property type="component" value="Chromosome 3"/>
</dbReference>
<keyword evidence="3" id="KW-1185">Reference proteome</keyword>
<accession>A0A5J9TJT7</accession>
<dbReference type="AlphaFoldDB" id="A0A5J9TJT7"/>
<dbReference type="SUPFAM" id="SSF50370">
    <property type="entry name" value="Ricin B-like lectins"/>
    <property type="match status" value="2"/>
</dbReference>
<dbReference type="CDD" id="cd23431">
    <property type="entry name" value="beta-trefoil_Ricin_AtEULS3-like"/>
    <property type="match status" value="1"/>
</dbReference>
<dbReference type="PROSITE" id="PS50003">
    <property type="entry name" value="PH_DOMAIN"/>
    <property type="match status" value="1"/>
</dbReference>
<dbReference type="InterPro" id="IPR001849">
    <property type="entry name" value="PH_domain"/>
</dbReference>
<reference evidence="2 3" key="1">
    <citation type="journal article" date="2019" name="Sci. Rep.">
        <title>A high-quality genome of Eragrostis curvula grass provides insights into Poaceae evolution and supports new strategies to enhance forage quality.</title>
        <authorList>
            <person name="Carballo J."/>
            <person name="Santos B.A.C.M."/>
            <person name="Zappacosta D."/>
            <person name="Garbus I."/>
            <person name="Selva J.P."/>
            <person name="Gallo C.A."/>
            <person name="Diaz A."/>
            <person name="Albertini E."/>
            <person name="Caccamo M."/>
            <person name="Echenique V."/>
        </authorList>
    </citation>
    <scope>NUCLEOTIDE SEQUENCE [LARGE SCALE GENOMIC DNA]</scope>
    <source>
        <strain evidence="3">cv. Victoria</strain>
        <tissue evidence="2">Leaf</tissue>
    </source>
</reference>
<feature type="non-terminal residue" evidence="2">
    <location>
        <position position="1"/>
    </location>
</feature>
<dbReference type="InterPro" id="IPR040249">
    <property type="entry name" value="Ricin_B-like_lectin_EULS3-like"/>
</dbReference>
<sequence length="363" mass="39712">MFGSFGKNTDATPPPTFKVFSKADEGRCLAVRDGALVLAAADPSDERQHWTKDVRYSRVIKDEEGNPVFSLVNAATGLAVQHSRGPGHPVTLARFYPDGYAESLFWTESADLRKAFGRIRMMHNVDLCMDAPGAAADVVLSYVDDGLISDGQSWKTVPWSGEACAGDELDSLPTCRIYCRADEGFSVTVRDGAVCLAPTDPGDEGQHWVVDRRPGELIRDMNGSHAFVLVSKVTGEAIAGGNGWTIGNVQLKLKPYNPNFLDVPVLWATSPELGHGFRCIHQVDDTSANFDAFQDGKDVHGEVCDGNRIGLSHWGGFGEGDDHNLQWKIVPWCKSHYYAAHLSSSYQNVLRWGCALVIILMQN</sequence>
<dbReference type="PANTHER" id="PTHR31257">
    <property type="entry name" value="RICIN B-LIKE LECTIN EULS3"/>
    <property type="match status" value="1"/>
</dbReference>
<feature type="domain" description="PH" evidence="1">
    <location>
        <begin position="1"/>
        <end position="59"/>
    </location>
</feature>
<protein>
    <recommendedName>
        <fullName evidence="1">PH domain-containing protein</fullName>
    </recommendedName>
</protein>
<gene>
    <name evidence="2" type="ORF">EJB05_45246</name>
</gene>
<dbReference type="Gramene" id="TVU11649">
    <property type="protein sequence ID" value="TVU11649"/>
    <property type="gene ID" value="EJB05_45246"/>
</dbReference>
<name>A0A5J9TJT7_9POAL</name>
<comment type="caution">
    <text evidence="2">The sequence shown here is derived from an EMBL/GenBank/DDBJ whole genome shotgun (WGS) entry which is preliminary data.</text>
</comment>
<dbReference type="InterPro" id="IPR035992">
    <property type="entry name" value="Ricin_B-like_lectins"/>
</dbReference>
<proteinExistence type="predicted"/>
<dbReference type="EMBL" id="RWGY01000039">
    <property type="protein sequence ID" value="TVU11649.1"/>
    <property type="molecule type" value="Genomic_DNA"/>
</dbReference>